<evidence type="ECO:0000256" key="5">
    <source>
        <dbReference type="ARBA" id="ARBA00022448"/>
    </source>
</evidence>
<evidence type="ECO:0000256" key="15">
    <source>
        <dbReference type="ARBA" id="ARBA00049551"/>
    </source>
</evidence>
<dbReference type="PANTHER" id="PTHR11435:SF1">
    <property type="entry name" value="NADH-UBIQUINONE OXIDOREDUCTASE CHAIN 6"/>
    <property type="match status" value="1"/>
</dbReference>
<organism evidence="17">
    <name type="scientific">Scaphisoma boleti</name>
    <dbReference type="NCBI Taxonomy" id="1588438"/>
    <lineage>
        <taxon>Eukaryota</taxon>
        <taxon>Metazoa</taxon>
        <taxon>Ecdysozoa</taxon>
        <taxon>Arthropoda</taxon>
        <taxon>Hexapoda</taxon>
        <taxon>Insecta</taxon>
        <taxon>Pterygota</taxon>
        <taxon>Neoptera</taxon>
        <taxon>Endopterygota</taxon>
        <taxon>Coleoptera</taxon>
        <taxon>Polyphaga</taxon>
        <taxon>Staphyliniformia</taxon>
        <taxon>Staphylinidae</taxon>
        <taxon>Oxytelinae group</taxon>
        <taxon>Scaphidiinae</taxon>
        <taxon>Scaphisoma</taxon>
    </lineage>
</organism>
<keyword evidence="9" id="KW-0249">Electron transport</keyword>
<geneLocation type="mitochondrion" evidence="17"/>
<evidence type="ECO:0000256" key="16">
    <source>
        <dbReference type="SAM" id="Phobius"/>
    </source>
</evidence>
<comment type="catalytic activity">
    <reaction evidence="15">
        <text>a ubiquinone + NADH + 5 H(+)(in) = a ubiquinol + NAD(+) + 4 H(+)(out)</text>
        <dbReference type="Rhea" id="RHEA:29091"/>
        <dbReference type="Rhea" id="RHEA-COMP:9565"/>
        <dbReference type="Rhea" id="RHEA-COMP:9566"/>
        <dbReference type="ChEBI" id="CHEBI:15378"/>
        <dbReference type="ChEBI" id="CHEBI:16389"/>
        <dbReference type="ChEBI" id="CHEBI:17976"/>
        <dbReference type="ChEBI" id="CHEBI:57540"/>
        <dbReference type="ChEBI" id="CHEBI:57945"/>
        <dbReference type="EC" id="7.1.1.2"/>
    </reaction>
</comment>
<evidence type="ECO:0000256" key="10">
    <source>
        <dbReference type="ARBA" id="ARBA00022989"/>
    </source>
</evidence>
<feature type="transmembrane region" description="Helical" evidence="16">
    <location>
        <begin position="46"/>
        <end position="69"/>
    </location>
</feature>
<sequence>MTFMLMLTSLLTFMFSMFSHPLLLSMILLIQTVLLTLITYNFFYNFYFSYILFLIMISGMLIIFMYMTSIASNEKFYFKNSMFWVMALIFVLMIMIWIMDNYLNYNLNFSNFLILQYNYNMNLSKYFNNPNNLIMMIMMIYLFITLIASVKIINIKYGTLRQMF</sequence>
<protein>
    <recommendedName>
        <fullName evidence="4">NADH-ubiquinone oxidoreductase chain 6</fullName>
        <ecNumber evidence="3">7.1.1.2</ecNumber>
    </recommendedName>
    <alternativeName>
        <fullName evidence="14">NADH dehydrogenase subunit 6</fullName>
    </alternativeName>
</protein>
<reference evidence="17" key="1">
    <citation type="submission" date="2015-09" db="EMBL/GenBank/DDBJ databases">
        <title>Staphyliniformia phylogenetics from de novo mitogenomic assemblies.</title>
        <authorList>
            <person name="Favreau E.A."/>
            <person name="Linard B."/>
            <person name="Vogler A.P."/>
        </authorList>
    </citation>
    <scope>NUCLEOTIDE SEQUENCE</scope>
</reference>
<evidence type="ECO:0000256" key="6">
    <source>
        <dbReference type="ARBA" id="ARBA00022660"/>
    </source>
</evidence>
<dbReference type="InterPro" id="IPR050269">
    <property type="entry name" value="ComplexI_Subunit6"/>
</dbReference>
<dbReference type="EMBL" id="KT780674">
    <property type="protein sequence ID" value="ALO70902.1"/>
    <property type="molecule type" value="Genomic_DNA"/>
</dbReference>
<evidence type="ECO:0000256" key="11">
    <source>
        <dbReference type="ARBA" id="ARBA00023027"/>
    </source>
</evidence>
<gene>
    <name evidence="17" type="primary">nad6</name>
</gene>
<evidence type="ECO:0000256" key="3">
    <source>
        <dbReference type="ARBA" id="ARBA00012944"/>
    </source>
</evidence>
<dbReference type="PANTHER" id="PTHR11435">
    <property type="entry name" value="NADH UBIQUINONE OXIDOREDUCTASE SUBUNIT ND6"/>
    <property type="match status" value="1"/>
</dbReference>
<evidence type="ECO:0000256" key="2">
    <source>
        <dbReference type="ARBA" id="ARBA00005698"/>
    </source>
</evidence>
<evidence type="ECO:0000256" key="13">
    <source>
        <dbReference type="ARBA" id="ARBA00023136"/>
    </source>
</evidence>
<evidence type="ECO:0000256" key="14">
    <source>
        <dbReference type="ARBA" id="ARBA00031019"/>
    </source>
</evidence>
<evidence type="ECO:0000256" key="8">
    <source>
        <dbReference type="ARBA" id="ARBA00022967"/>
    </source>
</evidence>
<evidence type="ECO:0000256" key="4">
    <source>
        <dbReference type="ARBA" id="ARBA00021095"/>
    </source>
</evidence>
<dbReference type="GO" id="GO:0031966">
    <property type="term" value="C:mitochondrial membrane"/>
    <property type="evidence" value="ECO:0007669"/>
    <property type="project" value="UniProtKB-SubCell"/>
</dbReference>
<keyword evidence="13 16" id="KW-0472">Membrane</keyword>
<keyword evidence="12 17" id="KW-0496">Mitochondrion</keyword>
<keyword evidence="11" id="KW-0520">NAD</keyword>
<keyword evidence="6" id="KW-0679">Respiratory chain</keyword>
<evidence type="ECO:0000256" key="9">
    <source>
        <dbReference type="ARBA" id="ARBA00022982"/>
    </source>
</evidence>
<feature type="transmembrane region" description="Helical" evidence="16">
    <location>
        <begin position="81"/>
        <end position="99"/>
    </location>
</feature>
<evidence type="ECO:0000256" key="7">
    <source>
        <dbReference type="ARBA" id="ARBA00022692"/>
    </source>
</evidence>
<keyword evidence="7 16" id="KW-0812">Transmembrane</keyword>
<dbReference type="EC" id="7.1.1.2" evidence="3"/>
<evidence type="ECO:0000256" key="12">
    <source>
        <dbReference type="ARBA" id="ARBA00023128"/>
    </source>
</evidence>
<comment type="similarity">
    <text evidence="2">Belongs to the complex I subunit 6 family.</text>
</comment>
<evidence type="ECO:0000256" key="1">
    <source>
        <dbReference type="ARBA" id="ARBA00004225"/>
    </source>
</evidence>
<comment type="subcellular location">
    <subcellularLocation>
        <location evidence="1">Mitochondrion membrane</location>
        <topology evidence="1">Multi-pass membrane protein</topology>
    </subcellularLocation>
</comment>
<keyword evidence="8" id="KW-1278">Translocase</keyword>
<dbReference type="AlphaFoldDB" id="A0A0S2M8E3"/>
<keyword evidence="10 16" id="KW-1133">Transmembrane helix</keyword>
<feature type="transmembrane region" description="Helical" evidence="16">
    <location>
        <begin position="21"/>
        <end position="40"/>
    </location>
</feature>
<feature type="transmembrane region" description="Helical" evidence="16">
    <location>
        <begin position="133"/>
        <end position="153"/>
    </location>
</feature>
<proteinExistence type="inferred from homology"/>
<keyword evidence="5" id="KW-0813">Transport</keyword>
<dbReference type="GO" id="GO:0008137">
    <property type="term" value="F:NADH dehydrogenase (ubiquinone) activity"/>
    <property type="evidence" value="ECO:0007669"/>
    <property type="project" value="UniProtKB-EC"/>
</dbReference>
<name>A0A0S2M8E3_9COLE</name>
<accession>A0A0S2M8E3</accession>
<evidence type="ECO:0000313" key="17">
    <source>
        <dbReference type="EMBL" id="ALO70902.1"/>
    </source>
</evidence>